<protein>
    <submittedName>
        <fullName evidence="1">Uncharacterized protein</fullName>
    </submittedName>
</protein>
<accession>A0AC60QAS7</accession>
<dbReference type="EMBL" id="JABSTQ010009254">
    <property type="protein sequence ID" value="KAG0431127.1"/>
    <property type="molecule type" value="Genomic_DNA"/>
</dbReference>
<evidence type="ECO:0000313" key="2">
    <source>
        <dbReference type="Proteomes" id="UP000805193"/>
    </source>
</evidence>
<gene>
    <name evidence="1" type="ORF">HPB47_022082</name>
</gene>
<reference evidence="1 2" key="1">
    <citation type="journal article" date="2020" name="Cell">
        <title>Large-Scale Comparative Analyses of Tick Genomes Elucidate Their Genetic Diversity and Vector Capacities.</title>
        <authorList>
            <consortium name="Tick Genome and Microbiome Consortium (TIGMIC)"/>
            <person name="Jia N."/>
            <person name="Wang J."/>
            <person name="Shi W."/>
            <person name="Du L."/>
            <person name="Sun Y."/>
            <person name="Zhan W."/>
            <person name="Jiang J.F."/>
            <person name="Wang Q."/>
            <person name="Zhang B."/>
            <person name="Ji P."/>
            <person name="Bell-Sakyi L."/>
            <person name="Cui X.M."/>
            <person name="Yuan T.T."/>
            <person name="Jiang B.G."/>
            <person name="Yang W.F."/>
            <person name="Lam T.T."/>
            <person name="Chang Q.C."/>
            <person name="Ding S.J."/>
            <person name="Wang X.J."/>
            <person name="Zhu J.G."/>
            <person name="Ruan X.D."/>
            <person name="Zhao L."/>
            <person name="Wei J.T."/>
            <person name="Ye R.Z."/>
            <person name="Que T.C."/>
            <person name="Du C.H."/>
            <person name="Zhou Y.H."/>
            <person name="Cheng J.X."/>
            <person name="Dai P.F."/>
            <person name="Guo W.B."/>
            <person name="Han X.H."/>
            <person name="Huang E.J."/>
            <person name="Li L.F."/>
            <person name="Wei W."/>
            <person name="Gao Y.C."/>
            <person name="Liu J.Z."/>
            <person name="Shao H.Z."/>
            <person name="Wang X."/>
            <person name="Wang C.C."/>
            <person name="Yang T.C."/>
            <person name="Huo Q.B."/>
            <person name="Li W."/>
            <person name="Chen H.Y."/>
            <person name="Chen S.E."/>
            <person name="Zhou L.G."/>
            <person name="Ni X.B."/>
            <person name="Tian J.H."/>
            <person name="Sheng Y."/>
            <person name="Liu T."/>
            <person name="Pan Y.S."/>
            <person name="Xia L.Y."/>
            <person name="Li J."/>
            <person name="Zhao F."/>
            <person name="Cao W.C."/>
        </authorList>
    </citation>
    <scope>NUCLEOTIDE SEQUENCE [LARGE SCALE GENOMIC DNA]</scope>
    <source>
        <strain evidence="1">Iper-2018</strain>
    </source>
</reference>
<proteinExistence type="predicted"/>
<dbReference type="Proteomes" id="UP000805193">
    <property type="component" value="Unassembled WGS sequence"/>
</dbReference>
<evidence type="ECO:0000313" key="1">
    <source>
        <dbReference type="EMBL" id="KAG0431127.1"/>
    </source>
</evidence>
<organism evidence="1 2">
    <name type="scientific">Ixodes persulcatus</name>
    <name type="common">Taiga tick</name>
    <dbReference type="NCBI Taxonomy" id="34615"/>
    <lineage>
        <taxon>Eukaryota</taxon>
        <taxon>Metazoa</taxon>
        <taxon>Ecdysozoa</taxon>
        <taxon>Arthropoda</taxon>
        <taxon>Chelicerata</taxon>
        <taxon>Arachnida</taxon>
        <taxon>Acari</taxon>
        <taxon>Parasitiformes</taxon>
        <taxon>Ixodida</taxon>
        <taxon>Ixodoidea</taxon>
        <taxon>Ixodidae</taxon>
        <taxon>Ixodinae</taxon>
        <taxon>Ixodes</taxon>
    </lineage>
</organism>
<sequence length="1765" mass="199887">MIKFSALNSNDSSTPEDGDVVSVVTREAQEEEAFGLYRKALGQVQQENFSEALSTFKELLLLPFVHKASSDDGKGPLSPALSLKYVALKNLGSIQVQLGDARSAVEAYLDAVEIDSSDVTVWFKMGKLALTLNLYPLARISFEEGLKCSPKHWLCLNNLMTVLYVLNDYQTCLHYIARALKLDPGYTKALALRDAIYKEHPALRNNEFFGDCDPSVFTSAATEAESVEVVKEALAMREKRRELYTPGKLAVLPLRKKIREFTWAELGQALLDLYEYVAAVREDGQISLACRVDLCKSDTEGKGLLGAMDVIKKESPTDSLQQTSGGNSTGDLVICINPPSDPTSQGETEMPQTEQNNPGTLQPMELGGLAEQLTVITREPATPEENGVPRNAMPGSRRGGKRKRLSLEYLDPSLKRRSARVRNTLRKTQESVNYQELLTPFLPSSLMSDGKDDREDSIPNCSDLNSDHTYGMTPNNSLQDDSTKVVSDSDTIEKMESESVQKFISEHKDKFDLMDLMYNYLHELSIRNHLLWPTSLRSIFVRVYENLRSHIQRPSIFAEEDEAESIRRHGLSTLVYCELVMDKIVVVKAQASPSISPRSPGNQLGPDFPSTQFAADLEFLGQMSVRQGVFKELWLPFTLRSFWAEARFQMLSGETESAVQTLEDILRCIDQESKPDRGPIKVQIVNCKMNHTITREIVQEQLESLQRCQSLEEVHRLFEQGRFQAVADLLIQTFKKPASRGRKLHAKANIPERHAQLILLQESLWNLKNYQSCLKWGEASLNEALNEFLSAATAGLKFDWSNTIVIVLSDIHRCIKQEKGLLGCLDSTKLTRMAHNIIKLINVQMDVGDSCIEMAIPTVLSWNILYYILKYEEDKIQSLAARSDNKDEPEKGSGEKNGNVDLSAVMPSSLMLLFTAHEYLGRRSWCTTSDGVLLFLSIDVMTRELAGNPATAHAFKEDLTNGIEQCFYCLYGHPSRRGKVKHLQEHNSRQVSLSWERTKQVFDFFKPSIMPEFDSYRTSTVSSELEVLLKRIVSMVPPEQDPAANLDGVVAYVDGGTDKLPSLPSSDTFSPVVQQVYYLLGDYYFKNKEFGKAIRYYMLDICINPNRLDSWAGMALSRSAQLEQRINSCEPKNEGTISKRSISSLRCFKHALEVDPANASLWIEYGSLAYMLQSHISRQLKQSKQFGLGDEAIESLTSKKRELLETAKHCYESANRCEEDGTGNDEMWLNHYLLGKITHKMGHPPKVYLKHLWLSMEHLHDIGARYPKKIQYHSPPPLSIEALELYYKIHAFCMKYLLKYEERPAPKHELKVIWKYIRKAGTSHFADCREMTEETAPSRSPSPVEDDEPTIRRNPKKRGLETDHDYFHHKKHNVGSRDNPISVDSPPEGNPEMLIVKEILDCLVTVVSERLEAEAKQKVPAAVVQPRPELRQVPRESKENTELEAQKGSLPEAKYRHSFGDASDSWPKRGRTSSAPRPSSSTRQEASNDQDPLSILPEPERKQRLLKFCVHAMKECLGRFPQHFKSLHYLARFYSQSKYACNLQLAYDYLMDSGQNRTDMPTPGLFAERKNTNFFTGIWHTPGDEIDRPGSFATHMFRSIVLLIDILERRKDIDTMAYLVVQLSRKPEIEKKYLRDVDREYLAHKVFKTAMGMASSRLDGLMNEEPPPDEHVLVAALLTVYKTWQVFQKAGVFQDEAGEVLAESYKLFKLGEVDSSPPILDQATMFCGRCIHKETLRAMDSALNQDMFGQEPGRPSIDFYSPGPL</sequence>
<name>A0AC60QAS7_IXOPE</name>
<keyword evidence="2" id="KW-1185">Reference proteome</keyword>
<comment type="caution">
    <text evidence="1">The sequence shown here is derived from an EMBL/GenBank/DDBJ whole genome shotgun (WGS) entry which is preliminary data.</text>
</comment>